<dbReference type="InterPro" id="IPR016040">
    <property type="entry name" value="NAD(P)-bd_dom"/>
</dbReference>
<evidence type="ECO:0000313" key="4">
    <source>
        <dbReference type="Proteomes" id="UP000268094"/>
    </source>
</evidence>
<keyword evidence="4" id="KW-1185">Reference proteome</keyword>
<dbReference type="CDD" id="cd05244">
    <property type="entry name" value="BVR-B_like_SDR_a"/>
    <property type="match status" value="1"/>
</dbReference>
<evidence type="ECO:0000259" key="2">
    <source>
        <dbReference type="Pfam" id="PF13460"/>
    </source>
</evidence>
<dbReference type="Pfam" id="PF13460">
    <property type="entry name" value="NAD_binding_10"/>
    <property type="match status" value="1"/>
</dbReference>
<protein>
    <submittedName>
        <fullName evidence="3">SDR family oxidoreductase</fullName>
    </submittedName>
</protein>
<dbReference type="SUPFAM" id="SSF51735">
    <property type="entry name" value="NAD(P)-binding Rossmann-fold domains"/>
    <property type="match status" value="1"/>
</dbReference>
<accession>A0A3A8J047</accession>
<comment type="caution">
    <text evidence="3">The sequence shown here is derived from an EMBL/GenBank/DDBJ whole genome shotgun (WGS) entry which is preliminary data.</text>
</comment>
<evidence type="ECO:0000313" key="3">
    <source>
        <dbReference type="EMBL" id="RKG88795.1"/>
    </source>
</evidence>
<evidence type="ECO:0000256" key="1">
    <source>
        <dbReference type="SAM" id="MobiDB-lite"/>
    </source>
</evidence>
<organism evidence="3 4">
    <name type="scientific">Corallococcus terminator</name>
    <dbReference type="NCBI Taxonomy" id="2316733"/>
    <lineage>
        <taxon>Bacteria</taxon>
        <taxon>Pseudomonadati</taxon>
        <taxon>Myxococcota</taxon>
        <taxon>Myxococcia</taxon>
        <taxon>Myxococcales</taxon>
        <taxon>Cystobacterineae</taxon>
        <taxon>Myxococcaceae</taxon>
        <taxon>Corallococcus</taxon>
    </lineage>
</organism>
<dbReference type="InterPro" id="IPR036291">
    <property type="entry name" value="NAD(P)-bd_dom_sf"/>
</dbReference>
<dbReference type="PANTHER" id="PTHR43355">
    <property type="entry name" value="FLAVIN REDUCTASE (NADPH)"/>
    <property type="match status" value="1"/>
</dbReference>
<dbReference type="InterPro" id="IPR051606">
    <property type="entry name" value="Polyketide_Oxido-like"/>
</dbReference>
<feature type="region of interest" description="Disordered" evidence="1">
    <location>
        <begin position="1"/>
        <end position="42"/>
    </location>
</feature>
<dbReference type="PANTHER" id="PTHR43355:SF2">
    <property type="entry name" value="FLAVIN REDUCTASE (NADPH)"/>
    <property type="match status" value="1"/>
</dbReference>
<proteinExistence type="predicted"/>
<reference evidence="4" key="1">
    <citation type="submission" date="2018-09" db="EMBL/GenBank/DDBJ databases">
        <authorList>
            <person name="Livingstone P.G."/>
            <person name="Whitworth D.E."/>
        </authorList>
    </citation>
    <scope>NUCLEOTIDE SEQUENCE [LARGE SCALE GENOMIC DNA]</scope>
    <source>
        <strain evidence="4">CA054A</strain>
    </source>
</reference>
<feature type="domain" description="NAD(P)-binding" evidence="2">
    <location>
        <begin position="118"/>
        <end position="309"/>
    </location>
</feature>
<dbReference type="Gene3D" id="3.40.50.720">
    <property type="entry name" value="NAD(P)-binding Rossmann-like Domain"/>
    <property type="match status" value="1"/>
</dbReference>
<dbReference type="GO" id="GO:0004074">
    <property type="term" value="F:biliverdin reductase [NAD(P)H] activity"/>
    <property type="evidence" value="ECO:0007669"/>
    <property type="project" value="TreeGrafter"/>
</dbReference>
<dbReference type="EMBL" id="RAVZ01000076">
    <property type="protein sequence ID" value="RKG88795.1"/>
    <property type="molecule type" value="Genomic_DNA"/>
</dbReference>
<name>A0A3A8J047_9BACT</name>
<dbReference type="GO" id="GO:0042602">
    <property type="term" value="F:riboflavin reductase (NADPH) activity"/>
    <property type="evidence" value="ECO:0007669"/>
    <property type="project" value="TreeGrafter"/>
</dbReference>
<gene>
    <name evidence="3" type="ORF">D7V88_13580</name>
</gene>
<sequence length="322" mass="35169">MKSWAPLMPTSRSEARAETLNTRTSRRTPSMAERTSPETADGGVGRFEWEPIYLPKLRALVRGHKRKRWAGTTAGGPGFCRDAGPDPGWGRGTLAVWEARRYGPRPGRGSDMRIVVIGASQGTGALAVRTALERGHAVTAFARSPQKLVLEHPKLTRMKGDFHQRASVEEAVQGQDAVIITASATQLKAFKENPNYFSQGTGLVIDAMKAHGVRKLSVLSAMGAGESQSLMNVVVRTLVRSFILKLPFEDHDRQERLVRDSGLDWVIARPGRLTDGPARGRYVAKTAVEKVPFAISRADVADFLVKAVEVDTWVKHAVQLGG</sequence>
<dbReference type="Proteomes" id="UP000268094">
    <property type="component" value="Unassembled WGS sequence"/>
</dbReference>
<dbReference type="AlphaFoldDB" id="A0A3A8J047"/>